<dbReference type="InterPro" id="IPR013525">
    <property type="entry name" value="ABC2_TM"/>
</dbReference>
<organism evidence="7 8">
    <name type="scientific">Ktedonospora formicarum</name>
    <dbReference type="NCBI Taxonomy" id="2778364"/>
    <lineage>
        <taxon>Bacteria</taxon>
        <taxon>Bacillati</taxon>
        <taxon>Chloroflexota</taxon>
        <taxon>Ktedonobacteria</taxon>
        <taxon>Ktedonobacterales</taxon>
        <taxon>Ktedonobacteraceae</taxon>
        <taxon>Ktedonospora</taxon>
    </lineage>
</organism>
<dbReference type="Pfam" id="PF01061">
    <property type="entry name" value="ABC2_membrane"/>
    <property type="match status" value="1"/>
</dbReference>
<feature type="domain" description="ABC-2 type transporter transmembrane" evidence="6">
    <location>
        <begin position="2"/>
        <end position="181"/>
    </location>
</feature>
<proteinExistence type="predicted"/>
<evidence type="ECO:0000256" key="3">
    <source>
        <dbReference type="ARBA" id="ARBA00022989"/>
    </source>
</evidence>
<dbReference type="InterPro" id="IPR051784">
    <property type="entry name" value="Nod_factor_ABC_transporter"/>
</dbReference>
<feature type="transmembrane region" description="Helical" evidence="5">
    <location>
        <begin position="75"/>
        <end position="93"/>
    </location>
</feature>
<evidence type="ECO:0000256" key="5">
    <source>
        <dbReference type="SAM" id="Phobius"/>
    </source>
</evidence>
<keyword evidence="4 5" id="KW-0472">Membrane</keyword>
<comment type="subcellular location">
    <subcellularLocation>
        <location evidence="1">Membrane</location>
        <topology evidence="1">Multi-pass membrane protein</topology>
    </subcellularLocation>
</comment>
<evidence type="ECO:0000256" key="2">
    <source>
        <dbReference type="ARBA" id="ARBA00022692"/>
    </source>
</evidence>
<gene>
    <name evidence="7" type="ORF">KSX_91390</name>
</gene>
<evidence type="ECO:0000313" key="8">
    <source>
        <dbReference type="Proteomes" id="UP000612362"/>
    </source>
</evidence>
<name>A0A8J3I983_9CHLR</name>
<dbReference type="EMBL" id="BNJF01000010">
    <property type="protein sequence ID" value="GHO50976.1"/>
    <property type="molecule type" value="Genomic_DNA"/>
</dbReference>
<evidence type="ECO:0000313" key="7">
    <source>
        <dbReference type="EMBL" id="GHO50976.1"/>
    </source>
</evidence>
<sequence>MLLFRYMFGGAINIPGTSYINYLMAGVFVQSIVFGSASVGVGVANDLQRGMIDRFRSLPMAQSAVLTGRIVADQIRSAFIILVTWIVGLLVGFRPEGTLLSWIAASALLLLVSFVFAWISALCGLLFRSVEAVQQAGLVWILPFAFGSSAFVPLTTVPGWLRAFAEHQPVSLVMDAVRGLLLNHPNASTIISALIWCLCLLAVFIPASVWAYGRRAAR</sequence>
<comment type="caution">
    <text evidence="7">The sequence shown here is derived from an EMBL/GenBank/DDBJ whole genome shotgun (WGS) entry which is preliminary data.</text>
</comment>
<dbReference type="PANTHER" id="PTHR43229">
    <property type="entry name" value="NODULATION PROTEIN J"/>
    <property type="match status" value="1"/>
</dbReference>
<accession>A0A8J3I983</accession>
<reference evidence="7" key="1">
    <citation type="submission" date="2020-10" db="EMBL/GenBank/DDBJ databases">
        <title>Taxonomic study of unclassified bacteria belonging to the class Ktedonobacteria.</title>
        <authorList>
            <person name="Yabe S."/>
            <person name="Wang C.M."/>
            <person name="Zheng Y."/>
            <person name="Sakai Y."/>
            <person name="Cavaletti L."/>
            <person name="Monciardini P."/>
            <person name="Donadio S."/>
        </authorList>
    </citation>
    <scope>NUCLEOTIDE SEQUENCE</scope>
    <source>
        <strain evidence="7">SOSP1-1</strain>
    </source>
</reference>
<evidence type="ECO:0000256" key="1">
    <source>
        <dbReference type="ARBA" id="ARBA00004141"/>
    </source>
</evidence>
<keyword evidence="8" id="KW-1185">Reference proteome</keyword>
<dbReference type="PIRSF" id="PIRSF006648">
    <property type="entry name" value="DrrB"/>
    <property type="match status" value="1"/>
</dbReference>
<protein>
    <submittedName>
        <fullName evidence="7">Transport permease protein</fullName>
    </submittedName>
</protein>
<feature type="transmembrane region" description="Helical" evidence="5">
    <location>
        <begin position="20"/>
        <end position="44"/>
    </location>
</feature>
<dbReference type="AlphaFoldDB" id="A0A8J3I983"/>
<feature type="transmembrane region" description="Helical" evidence="5">
    <location>
        <begin position="139"/>
        <end position="161"/>
    </location>
</feature>
<dbReference type="GO" id="GO:0140359">
    <property type="term" value="F:ABC-type transporter activity"/>
    <property type="evidence" value="ECO:0007669"/>
    <property type="project" value="InterPro"/>
</dbReference>
<feature type="transmembrane region" description="Helical" evidence="5">
    <location>
        <begin position="190"/>
        <end position="212"/>
    </location>
</feature>
<dbReference type="Proteomes" id="UP000612362">
    <property type="component" value="Unassembled WGS sequence"/>
</dbReference>
<evidence type="ECO:0000259" key="6">
    <source>
        <dbReference type="Pfam" id="PF01061"/>
    </source>
</evidence>
<evidence type="ECO:0000256" key="4">
    <source>
        <dbReference type="ARBA" id="ARBA00023136"/>
    </source>
</evidence>
<keyword evidence="3 5" id="KW-1133">Transmembrane helix</keyword>
<dbReference type="PANTHER" id="PTHR43229:SF2">
    <property type="entry name" value="NODULATION PROTEIN J"/>
    <property type="match status" value="1"/>
</dbReference>
<keyword evidence="2 5" id="KW-0812">Transmembrane</keyword>
<dbReference type="GO" id="GO:0043190">
    <property type="term" value="C:ATP-binding cassette (ABC) transporter complex"/>
    <property type="evidence" value="ECO:0007669"/>
    <property type="project" value="InterPro"/>
</dbReference>
<feature type="transmembrane region" description="Helical" evidence="5">
    <location>
        <begin position="99"/>
        <end position="127"/>
    </location>
</feature>
<dbReference type="InterPro" id="IPR000412">
    <property type="entry name" value="ABC_2_transport"/>
</dbReference>